<name>A0A382LZ86_9ZZZZ</name>
<reference evidence="1" key="1">
    <citation type="submission" date="2018-05" db="EMBL/GenBank/DDBJ databases">
        <authorList>
            <person name="Lanie J.A."/>
            <person name="Ng W.-L."/>
            <person name="Kazmierczak K.M."/>
            <person name="Andrzejewski T.M."/>
            <person name="Davidsen T.M."/>
            <person name="Wayne K.J."/>
            <person name="Tettelin H."/>
            <person name="Glass J.I."/>
            <person name="Rusch D."/>
            <person name="Podicherti R."/>
            <person name="Tsui H.-C.T."/>
            <person name="Winkler M.E."/>
        </authorList>
    </citation>
    <scope>NUCLEOTIDE SEQUENCE</scope>
</reference>
<dbReference type="AlphaFoldDB" id="A0A382LZ86"/>
<dbReference type="EMBL" id="UINC01090184">
    <property type="protein sequence ID" value="SVC41900.1"/>
    <property type="molecule type" value="Genomic_DNA"/>
</dbReference>
<organism evidence="1">
    <name type="scientific">marine metagenome</name>
    <dbReference type="NCBI Taxonomy" id="408172"/>
    <lineage>
        <taxon>unclassified sequences</taxon>
        <taxon>metagenomes</taxon>
        <taxon>ecological metagenomes</taxon>
    </lineage>
</organism>
<feature type="non-terminal residue" evidence="1">
    <location>
        <position position="33"/>
    </location>
</feature>
<accession>A0A382LZ86</accession>
<protein>
    <submittedName>
        <fullName evidence="1">Uncharacterized protein</fullName>
    </submittedName>
</protein>
<dbReference type="PROSITE" id="PS51257">
    <property type="entry name" value="PROKAR_LIPOPROTEIN"/>
    <property type="match status" value="1"/>
</dbReference>
<evidence type="ECO:0000313" key="1">
    <source>
        <dbReference type="EMBL" id="SVC41900.1"/>
    </source>
</evidence>
<proteinExistence type="predicted"/>
<sequence>MKLFKKSFSVFLLLGLIAGACGSDGDDGASSSD</sequence>
<gene>
    <name evidence="1" type="ORF">METZ01_LOCUS294754</name>
</gene>